<organism evidence="1 2">
    <name type="scientific">Zobellia galactanivorans (strain DSM 12802 / CCUG 47099 / CIP 106680 / NCIMB 13871 / Dsij)</name>
    <dbReference type="NCBI Taxonomy" id="63186"/>
    <lineage>
        <taxon>Bacteria</taxon>
        <taxon>Pseudomonadati</taxon>
        <taxon>Bacteroidota</taxon>
        <taxon>Flavobacteriia</taxon>
        <taxon>Flavobacteriales</taxon>
        <taxon>Flavobacteriaceae</taxon>
        <taxon>Zobellia</taxon>
    </lineage>
</organism>
<evidence type="ECO:0000313" key="2">
    <source>
        <dbReference type="Proteomes" id="UP000008898"/>
    </source>
</evidence>
<dbReference type="HOGENOM" id="CLU_3384549_0_0_10"/>
<dbReference type="Proteomes" id="UP000008898">
    <property type="component" value="Chromosome"/>
</dbReference>
<proteinExistence type="predicted"/>
<dbReference type="AlphaFoldDB" id="G0KZY3"/>
<dbReference type="KEGG" id="zga:ZOBELLIA_3116"/>
<name>G0KZY3_ZOBGA</name>
<evidence type="ECO:0000313" key="1">
    <source>
        <dbReference type="EMBL" id="CAZ97255.1"/>
    </source>
</evidence>
<protein>
    <submittedName>
        <fullName evidence="1">Uncharacterized protein</fullName>
    </submittedName>
</protein>
<accession>G0KZY3</accession>
<dbReference type="EMBL" id="FP476056">
    <property type="protein sequence ID" value="CAZ97255.1"/>
    <property type="molecule type" value="Genomic_DNA"/>
</dbReference>
<sequence>MQLDDDHDYCQMSIFDLKRRILINLAISKKDFD</sequence>
<reference evidence="1 2" key="2">
    <citation type="journal article" date="2012" name="Environ. Microbiol.">
        <title>Characterization of the first alginolytic operons in a marine bacterium: from their emergence in marine Flavobacteriia to their independent transfers to marine Proteobacteria and human gut Bacteroides.</title>
        <authorList>
            <person name="Thomas F."/>
            <person name="Barbeyron T."/>
            <person name="Tonon T."/>
            <person name="Genicot S."/>
            <person name="Czjzek M."/>
            <person name="Michel G."/>
        </authorList>
    </citation>
    <scope>NUCLEOTIDE SEQUENCE [LARGE SCALE GENOMIC DNA]</scope>
    <source>
        <strain evidence="2">DSM 12802 / CCUG 47099 / CIP 106680 / NCIMB 13871 / Dsij</strain>
    </source>
</reference>
<gene>
    <name evidence="1" type="ordered locus">zobellia_3116</name>
</gene>
<keyword evidence="2" id="KW-1185">Reference proteome</keyword>
<reference evidence="2" key="1">
    <citation type="submission" date="2009-07" db="EMBL/GenBank/DDBJ databases">
        <title>Complete genome sequence of Zobellia galactanivorans Dsij.</title>
        <authorList>
            <consortium name="Genoscope - CEA"/>
        </authorList>
    </citation>
    <scope>NUCLEOTIDE SEQUENCE [LARGE SCALE GENOMIC DNA]</scope>
    <source>
        <strain evidence="2">DSM 12802 / CCUG 47099 / CIP 106680 / NCIMB 13871 / Dsij</strain>
    </source>
</reference>